<organism evidence="1">
    <name type="scientific">Rhizophora mucronata</name>
    <name type="common">Asiatic mangrove</name>
    <dbReference type="NCBI Taxonomy" id="61149"/>
    <lineage>
        <taxon>Eukaryota</taxon>
        <taxon>Viridiplantae</taxon>
        <taxon>Streptophyta</taxon>
        <taxon>Embryophyta</taxon>
        <taxon>Tracheophyta</taxon>
        <taxon>Spermatophyta</taxon>
        <taxon>Magnoliopsida</taxon>
        <taxon>eudicotyledons</taxon>
        <taxon>Gunneridae</taxon>
        <taxon>Pentapetalae</taxon>
        <taxon>rosids</taxon>
        <taxon>fabids</taxon>
        <taxon>Malpighiales</taxon>
        <taxon>Rhizophoraceae</taxon>
        <taxon>Rhizophora</taxon>
    </lineage>
</organism>
<proteinExistence type="predicted"/>
<name>A0A2P2J155_RHIMU</name>
<dbReference type="AlphaFoldDB" id="A0A2P2J155"/>
<reference evidence="1" key="1">
    <citation type="submission" date="2018-02" db="EMBL/GenBank/DDBJ databases">
        <title>Rhizophora mucronata_Transcriptome.</title>
        <authorList>
            <person name="Meera S.P."/>
            <person name="Sreeshan A."/>
            <person name="Augustine A."/>
        </authorList>
    </citation>
    <scope>NUCLEOTIDE SEQUENCE</scope>
    <source>
        <tissue evidence="1">Leaf</tissue>
    </source>
</reference>
<sequence length="35" mass="4198">MHLVCYLSHFFKNQKMTVLGHAKLNLEMLKRTDSY</sequence>
<dbReference type="EMBL" id="GGEC01006687">
    <property type="protein sequence ID" value="MBW87170.1"/>
    <property type="molecule type" value="Transcribed_RNA"/>
</dbReference>
<evidence type="ECO:0000313" key="1">
    <source>
        <dbReference type="EMBL" id="MBW87170.1"/>
    </source>
</evidence>
<accession>A0A2P2J155</accession>
<protein>
    <submittedName>
        <fullName evidence="1">Uncharacterized protein</fullName>
    </submittedName>
</protein>